<dbReference type="PANTHER" id="PTHR38787">
    <property type="entry name" value="REGULATORY P DOMAIN-CONTAINING PROTEIN"/>
    <property type="match status" value="1"/>
</dbReference>
<evidence type="ECO:0000313" key="7">
    <source>
        <dbReference type="Proteomes" id="UP000006296"/>
    </source>
</evidence>
<dbReference type="Proteomes" id="UP000006296">
    <property type="component" value="Chromosome"/>
</dbReference>
<dbReference type="GO" id="GO:0005576">
    <property type="term" value="C:extracellular region"/>
    <property type="evidence" value="ECO:0007669"/>
    <property type="project" value="TreeGrafter"/>
</dbReference>
<proteinExistence type="predicted"/>
<dbReference type="SUPFAM" id="SSF49299">
    <property type="entry name" value="PKD domain"/>
    <property type="match status" value="1"/>
</dbReference>
<dbReference type="GO" id="GO:0007154">
    <property type="term" value="P:cell communication"/>
    <property type="evidence" value="ECO:0007669"/>
    <property type="project" value="InterPro"/>
</dbReference>
<protein>
    <submittedName>
        <fullName evidence="6">Na-Ca exchanger/integrin-beta4</fullName>
    </submittedName>
</protein>
<feature type="chain" id="PRO_5044281384" evidence="4">
    <location>
        <begin position="23"/>
        <end position="917"/>
    </location>
</feature>
<dbReference type="GO" id="GO:0016020">
    <property type="term" value="C:membrane"/>
    <property type="evidence" value="ECO:0007669"/>
    <property type="project" value="InterPro"/>
</dbReference>
<sequence>MNAFPLTLIVLLLAFVSQGAQAHTDHDKARFVAEDGVDAGKCDNRFRPCKTLSYAARQANKGDKILVAEGQYYFDNAQHAQVLNDSLLPVLGGFSREDHYQAQKPALHKTTLVNVPTYLSEALYEKGFDSITDGKAASSFQAQASSHMVLSTEVSANEACTDGTAADFPCSNIDLLSNVPVNVLSSVSNSTNDIWGHVDLNNRREYAIVGMQASIAVVDVTEPTAPVVVGEITGQSTTWRDIKVYQYFDSAAGRFKAYAYASADSVTEGFTIIDLNDLPNGISLTKRINDDNRAHNIYISNVDYTLNTPLNGAAPQLHLVGQDSNGGAFRSYTLTSPQTPTASYIPSGLTRADYTHDASSMRVTDARAQTDCVNATADGCTVMLDFNEDAMRLWDHTNTNSTSELSSISYNEVAYTHSGWFSEDKQYAFVHDELDERNFSLNTRVMIFDISSLTTPVLASIWTSDNGTIDHNGYVRGNRYYMSNYERGLTVLDISDPTAPVEAGFFDTYPAFNSTNFNGAWGVYPFLPSGNILVSDIQRGLFVLKDNTLSATTVAGFSQANYETDADTTLSLPVNKTGTGAMTVAYEVIAGSATSSDVMLASGELSWGADESQAKNITLSIGANENTESNEVFFVRLFNPQGGGIASVSGYARVTISGTAQQGKIELSAGERAVLETDSELALNIVRQGGSEGEVSVNYSLESGTAVSDEDFVNQSGTLTWSDGDTSSKTVNITLINDSIEEDNEQFRLVLAAQDTNLLGGVVETLITIKDDESNQAPVVNAGTDVETDVRASVELTGSAQDPEGALTSVEWTQTAGDTVTIRNADTLTMSFTAPSSQSNLTFSLTATDEFGVSTSDTVTVTVNESVVSLPTDTNSNSSGGGGSTTLFSMLGLAFALGWRRVKLPNKAHKLQLSEQK</sequence>
<dbReference type="InterPro" id="IPR013783">
    <property type="entry name" value="Ig-like_fold"/>
</dbReference>
<dbReference type="KEGG" id="amg:AMEC673_04170"/>
<evidence type="ECO:0000256" key="1">
    <source>
        <dbReference type="ARBA" id="ARBA00022729"/>
    </source>
</evidence>
<dbReference type="InterPro" id="IPR038081">
    <property type="entry name" value="CalX-like_sf"/>
</dbReference>
<gene>
    <name evidence="6" type="ordered locus">AMEC673_04170</name>
</gene>
<dbReference type="InterPro" id="IPR003644">
    <property type="entry name" value="Calx_beta"/>
</dbReference>
<dbReference type="InterPro" id="IPR035986">
    <property type="entry name" value="PKD_dom_sf"/>
</dbReference>
<dbReference type="InterPro" id="IPR013211">
    <property type="entry name" value="LVIVD"/>
</dbReference>
<reference evidence="7" key="1">
    <citation type="journal article" date="2012" name="Sci. Rep.">
        <title>Genomes of surface isolates of Alteromonas macleodii: the life of a widespread marine opportunistic copiotroph.</title>
        <authorList>
            <person name="Lopez-Perez M."/>
            <person name="Gonzaga A."/>
            <person name="Martin-Cuadrado A.B."/>
            <person name="Onyshchenko O."/>
            <person name="Ghavidel A."/>
            <person name="Ghai R."/>
            <person name="Rodriguez-Valera F."/>
        </authorList>
    </citation>
    <scope>NUCLEOTIDE SEQUENCE [LARGE SCALE GENOMIC DNA]</scope>
    <source>
        <strain evidence="7">English Channel 673</strain>
    </source>
</reference>
<keyword evidence="1 4" id="KW-0732">Signal</keyword>
<evidence type="ECO:0000259" key="5">
    <source>
        <dbReference type="SMART" id="SM00237"/>
    </source>
</evidence>
<feature type="domain" description="Calx-beta" evidence="5">
    <location>
        <begin position="652"/>
        <end position="752"/>
    </location>
</feature>
<dbReference type="InterPro" id="IPR027589">
    <property type="entry name" value="Choice_anch_B"/>
</dbReference>
<keyword evidence="2" id="KW-0677">Repeat</keyword>
<dbReference type="Pfam" id="PF22352">
    <property type="entry name" value="K319L-like_PKD"/>
    <property type="match status" value="1"/>
</dbReference>
<dbReference type="Pfam" id="PF08309">
    <property type="entry name" value="LVIVD"/>
    <property type="match status" value="2"/>
</dbReference>
<feature type="signal peptide" evidence="4">
    <location>
        <begin position="1"/>
        <end position="22"/>
    </location>
</feature>
<dbReference type="AlphaFoldDB" id="A0AB32ZVH7"/>
<dbReference type="Gene3D" id="2.60.40.2030">
    <property type="match status" value="2"/>
</dbReference>
<dbReference type="Pfam" id="PF03160">
    <property type="entry name" value="Calx-beta"/>
    <property type="match status" value="2"/>
</dbReference>
<name>A0AB32ZVH7_ALTME</name>
<organism evidence="6 7">
    <name type="scientific">Alteromonas macleodii (strain English Channel 673)</name>
    <dbReference type="NCBI Taxonomy" id="1004788"/>
    <lineage>
        <taxon>Bacteria</taxon>
        <taxon>Pseudomonadati</taxon>
        <taxon>Pseudomonadota</taxon>
        <taxon>Gammaproteobacteria</taxon>
        <taxon>Alteromonadales</taxon>
        <taxon>Alteromonadaceae</taxon>
        <taxon>Alteromonas/Salinimonas group</taxon>
        <taxon>Alteromonas</taxon>
    </lineage>
</organism>
<dbReference type="EMBL" id="CP003844">
    <property type="protein sequence ID" value="AFT73531.1"/>
    <property type="molecule type" value="Genomic_DNA"/>
</dbReference>
<dbReference type="SUPFAM" id="SSF141072">
    <property type="entry name" value="CalX-like"/>
    <property type="match status" value="2"/>
</dbReference>
<dbReference type="PANTHER" id="PTHR38787:SF3">
    <property type="entry name" value="REGULATORY P DOMAIN-CONTAINING PROTEIN"/>
    <property type="match status" value="1"/>
</dbReference>
<dbReference type="SMART" id="SM00237">
    <property type="entry name" value="Calx_beta"/>
    <property type="match status" value="2"/>
</dbReference>
<evidence type="ECO:0000256" key="4">
    <source>
        <dbReference type="SAM" id="SignalP"/>
    </source>
</evidence>
<evidence type="ECO:0000313" key="6">
    <source>
        <dbReference type="EMBL" id="AFT73531.1"/>
    </source>
</evidence>
<evidence type="ECO:0000256" key="3">
    <source>
        <dbReference type="ARBA" id="ARBA00022837"/>
    </source>
</evidence>
<keyword evidence="3" id="KW-0106">Calcium</keyword>
<dbReference type="Gene3D" id="2.60.40.10">
    <property type="entry name" value="Immunoglobulins"/>
    <property type="match status" value="1"/>
</dbReference>
<dbReference type="RefSeq" id="WP_014975804.1">
    <property type="nucleotide sequence ID" value="NC_018678.1"/>
</dbReference>
<feature type="domain" description="Calx-beta" evidence="5">
    <location>
        <begin position="539"/>
        <end position="638"/>
    </location>
</feature>
<dbReference type="NCBIfam" id="TIGR04312">
    <property type="entry name" value="choice_anch_B"/>
    <property type="match status" value="1"/>
</dbReference>
<accession>A0AB32ZVH7</accession>
<evidence type="ECO:0000256" key="2">
    <source>
        <dbReference type="ARBA" id="ARBA00022737"/>
    </source>
</evidence>